<organism evidence="1 2">
    <name type="scientific">Magnetospirillum gryphiswaldense (strain DSM 6361 / JCM 21280 / NBRC 15271 / MSR-1)</name>
    <dbReference type="NCBI Taxonomy" id="431944"/>
    <lineage>
        <taxon>Bacteria</taxon>
        <taxon>Pseudomonadati</taxon>
        <taxon>Pseudomonadota</taxon>
        <taxon>Alphaproteobacteria</taxon>
        <taxon>Rhodospirillales</taxon>
        <taxon>Rhodospirillaceae</taxon>
        <taxon>Magnetospirillum</taxon>
    </lineage>
</organism>
<dbReference type="KEGG" id="mgy:MGMSRv2__4053"/>
<evidence type="ECO:0000313" key="1">
    <source>
        <dbReference type="EMBL" id="CDL01268.1"/>
    </source>
</evidence>
<evidence type="ECO:0000313" key="2">
    <source>
        <dbReference type="Proteomes" id="UP000018922"/>
    </source>
</evidence>
<gene>
    <name evidence="1" type="ordered locus">MGMSRv2__4053</name>
</gene>
<reference evidence="1 2" key="1">
    <citation type="journal article" date="2014" name="Genome Announc.">
        <title>Complete genome sequence of Magnetospirillum gryphiswaldense MSR-1.</title>
        <authorList>
            <person name="Wang X."/>
            <person name="Wang Q."/>
            <person name="Zhang W."/>
            <person name="Wang Y."/>
            <person name="Li L."/>
            <person name="Wen T."/>
            <person name="Zhang T."/>
            <person name="Zhang Y."/>
            <person name="Xu J."/>
            <person name="Hu J."/>
            <person name="Li S."/>
            <person name="Liu L."/>
            <person name="Liu J."/>
            <person name="Jiang W."/>
            <person name="Tian J."/>
            <person name="Li Y."/>
            <person name="Schuler D."/>
            <person name="Wang L."/>
            <person name="Li J."/>
        </authorList>
    </citation>
    <scope>NUCLEOTIDE SEQUENCE [LARGE SCALE GENOMIC DNA]</scope>
    <source>
        <strain evidence="2">DSM 6361 / JCM 21280 / NBRC 15271 / MSR-1</strain>
    </source>
</reference>
<dbReference type="EMBL" id="HG794546">
    <property type="protein sequence ID" value="CDL01268.1"/>
    <property type="molecule type" value="Genomic_DNA"/>
</dbReference>
<dbReference type="AlphaFoldDB" id="V6F8V5"/>
<keyword evidence="2" id="KW-1185">Reference proteome</keyword>
<proteinExistence type="predicted"/>
<dbReference type="HOGENOM" id="CLU_1693365_0_0_5"/>
<accession>V6F8V5</accession>
<protein>
    <submittedName>
        <fullName evidence="1">Uncharacterized protein</fullName>
    </submittedName>
</protein>
<sequence length="155" mass="17347">MAPRSYFCTCWKVRPKASPSFSWLIPNSVRRNRTRLPTCTSMGFGFPDGVRPRLARRDTPARLRTNSTIVWSPNMAERTVPNPFPDDRPAPGLCTPPWTGRPTTTCLINASYRLGQATCSGNAQPKLRNLNYPKGLDPETQNAPGLLRGRFKRCA</sequence>
<name>V6F8V5_MAGGM</name>
<dbReference type="Proteomes" id="UP000018922">
    <property type="component" value="Chromosome I"/>
</dbReference>